<name>A0A1Q5TEP8_9EURO</name>
<dbReference type="Proteomes" id="UP000186955">
    <property type="component" value="Unassembled WGS sequence"/>
</dbReference>
<reference evidence="1 2" key="1">
    <citation type="submission" date="2016-10" db="EMBL/GenBank/DDBJ databases">
        <title>Genome sequence of the ascomycete fungus Penicillium subrubescens.</title>
        <authorList>
            <person name="De Vries R.P."/>
            <person name="Peng M."/>
            <person name="Dilokpimol A."/>
            <person name="Hilden K."/>
            <person name="Makela M.R."/>
            <person name="Grigoriev I."/>
            <person name="Riley R."/>
            <person name="Granchi Z."/>
        </authorList>
    </citation>
    <scope>NUCLEOTIDE SEQUENCE [LARGE SCALE GENOMIC DNA]</scope>
    <source>
        <strain evidence="1 2">CBS 132785</strain>
    </source>
</reference>
<organism evidence="1 2">
    <name type="scientific">Penicillium subrubescens</name>
    <dbReference type="NCBI Taxonomy" id="1316194"/>
    <lineage>
        <taxon>Eukaryota</taxon>
        <taxon>Fungi</taxon>
        <taxon>Dikarya</taxon>
        <taxon>Ascomycota</taxon>
        <taxon>Pezizomycotina</taxon>
        <taxon>Eurotiomycetes</taxon>
        <taxon>Eurotiomycetidae</taxon>
        <taxon>Eurotiales</taxon>
        <taxon>Aspergillaceae</taxon>
        <taxon>Penicillium</taxon>
    </lineage>
</organism>
<evidence type="ECO:0000313" key="1">
    <source>
        <dbReference type="EMBL" id="OKO98662.1"/>
    </source>
</evidence>
<sequence>MAGLGLELYYSLDIEENPSTATRSDLPVQHLFAEDPVNEDLLFAEDPAALRITLPLLPLDRRYDTLEEGVKAINELGLEYSYAVVKRRSKKTKG</sequence>
<keyword evidence="2" id="KW-1185">Reference proteome</keyword>
<gene>
    <name evidence="1" type="ORF">PENSUB_9102</name>
</gene>
<evidence type="ECO:0000313" key="2">
    <source>
        <dbReference type="Proteomes" id="UP000186955"/>
    </source>
</evidence>
<dbReference type="OrthoDB" id="4359445at2759"/>
<proteinExistence type="predicted"/>
<dbReference type="EMBL" id="MNBE01000670">
    <property type="protein sequence ID" value="OKO98662.1"/>
    <property type="molecule type" value="Genomic_DNA"/>
</dbReference>
<protein>
    <submittedName>
        <fullName evidence="1">Uncharacterized protein</fullName>
    </submittedName>
</protein>
<comment type="caution">
    <text evidence="1">The sequence shown here is derived from an EMBL/GenBank/DDBJ whole genome shotgun (WGS) entry which is preliminary data.</text>
</comment>
<dbReference type="AlphaFoldDB" id="A0A1Q5TEP8"/>
<accession>A0A1Q5TEP8</accession>